<evidence type="ECO:0000256" key="3">
    <source>
        <dbReference type="ARBA" id="ARBA00022692"/>
    </source>
</evidence>
<feature type="transmembrane region" description="Helical" evidence="6">
    <location>
        <begin position="128"/>
        <end position="147"/>
    </location>
</feature>
<dbReference type="AlphaFoldDB" id="A0A1I6JRU0"/>
<dbReference type="PANTHER" id="PTHR32196">
    <property type="entry name" value="ABC TRANSPORTER PERMEASE PROTEIN YPHD-RELATED-RELATED"/>
    <property type="match status" value="1"/>
</dbReference>
<sequence>MGGNTVVSEKLKRYSSDNRQLMIMLGVIAGMFIILSLTVNNFCTARNLTNLLQQIAPIAVMSTGATYVLAIGGMDISNPAVMAASAVVGVYFMTTMGGNLVVGALVIVLVASLLGLINGFAIAKLKMVPMVVTLSMMTIGTGLATILSGTRGLPILPASFSNFLNKYAVIVILLVVVAVFDFVLTGTKFGRMLYYIGNNAKTAKISGIDSENLIMFTYTISGFCAGIAGVINTASIATARANMGPQSQILDIISAAVIGGVSLNGGSGRVRDAALGAVLIVGLTNVMNLLGVSDYYTTLVKGGIVIGAMGIASFRGHLAAKKGA</sequence>
<feature type="transmembrane region" description="Helical" evidence="6">
    <location>
        <begin position="100"/>
        <end position="121"/>
    </location>
</feature>
<evidence type="ECO:0000256" key="4">
    <source>
        <dbReference type="ARBA" id="ARBA00022989"/>
    </source>
</evidence>
<dbReference type="GO" id="GO:0022857">
    <property type="term" value="F:transmembrane transporter activity"/>
    <property type="evidence" value="ECO:0007669"/>
    <property type="project" value="InterPro"/>
</dbReference>
<comment type="subcellular location">
    <subcellularLocation>
        <location evidence="1">Cell membrane</location>
        <topology evidence="1">Multi-pass membrane protein</topology>
    </subcellularLocation>
</comment>
<evidence type="ECO:0000256" key="5">
    <source>
        <dbReference type="ARBA" id="ARBA00023136"/>
    </source>
</evidence>
<keyword evidence="2" id="KW-1003">Cell membrane</keyword>
<feature type="transmembrane region" description="Helical" evidence="6">
    <location>
        <begin position="167"/>
        <end position="184"/>
    </location>
</feature>
<dbReference type="EMBL" id="FOZC01000010">
    <property type="protein sequence ID" value="SFR81692.1"/>
    <property type="molecule type" value="Genomic_DNA"/>
</dbReference>
<evidence type="ECO:0000313" key="8">
    <source>
        <dbReference type="Proteomes" id="UP000214760"/>
    </source>
</evidence>
<name>A0A1I6JRU0_9FIRM</name>
<dbReference type="Proteomes" id="UP000214760">
    <property type="component" value="Unassembled WGS sequence"/>
</dbReference>
<accession>A0A1I6JRU0</accession>
<evidence type="ECO:0000256" key="6">
    <source>
        <dbReference type="SAM" id="Phobius"/>
    </source>
</evidence>
<evidence type="ECO:0000256" key="2">
    <source>
        <dbReference type="ARBA" id="ARBA00022475"/>
    </source>
</evidence>
<reference evidence="7 8" key="1">
    <citation type="submission" date="2016-10" db="EMBL/GenBank/DDBJ databases">
        <authorList>
            <person name="de Groot N.N."/>
        </authorList>
    </citation>
    <scope>NUCLEOTIDE SEQUENCE [LARGE SCALE GENOMIC DNA]</scope>
    <source>
        <strain evidence="7 8">F</strain>
    </source>
</reference>
<keyword evidence="3 6" id="KW-0812">Transmembrane</keyword>
<dbReference type="InterPro" id="IPR001851">
    <property type="entry name" value="ABC_transp_permease"/>
</dbReference>
<gene>
    <name evidence="7" type="ORF">SAMN02910262_01857</name>
</gene>
<protein>
    <submittedName>
        <fullName evidence="7">Ribose transport system permease protein</fullName>
    </submittedName>
</protein>
<evidence type="ECO:0000313" key="7">
    <source>
        <dbReference type="EMBL" id="SFR81692.1"/>
    </source>
</evidence>
<keyword evidence="5 6" id="KW-0472">Membrane</keyword>
<feature type="transmembrane region" description="Helical" evidence="6">
    <location>
        <begin position="213"/>
        <end position="237"/>
    </location>
</feature>
<proteinExistence type="predicted"/>
<keyword evidence="4 6" id="KW-1133">Transmembrane helix</keyword>
<feature type="transmembrane region" description="Helical" evidence="6">
    <location>
        <begin position="249"/>
        <end position="266"/>
    </location>
</feature>
<organism evidence="7 8">
    <name type="scientific">[Clostridium] aminophilum</name>
    <dbReference type="NCBI Taxonomy" id="1526"/>
    <lineage>
        <taxon>Bacteria</taxon>
        <taxon>Bacillati</taxon>
        <taxon>Bacillota</taxon>
        <taxon>Clostridia</taxon>
        <taxon>Lachnospirales</taxon>
        <taxon>Lachnospiraceae</taxon>
    </lineage>
</organism>
<dbReference type="CDD" id="cd06579">
    <property type="entry name" value="TM_PBP1_transp_AraH_like"/>
    <property type="match status" value="1"/>
</dbReference>
<feature type="transmembrane region" description="Helical" evidence="6">
    <location>
        <begin position="298"/>
        <end position="318"/>
    </location>
</feature>
<feature type="transmembrane region" description="Helical" evidence="6">
    <location>
        <begin position="51"/>
        <end position="69"/>
    </location>
</feature>
<feature type="transmembrane region" description="Helical" evidence="6">
    <location>
        <begin position="273"/>
        <end position="292"/>
    </location>
</feature>
<dbReference type="GO" id="GO:0005886">
    <property type="term" value="C:plasma membrane"/>
    <property type="evidence" value="ECO:0007669"/>
    <property type="project" value="UniProtKB-SubCell"/>
</dbReference>
<feature type="transmembrane region" description="Helical" evidence="6">
    <location>
        <begin position="21"/>
        <end position="39"/>
    </location>
</feature>
<dbReference type="Pfam" id="PF02653">
    <property type="entry name" value="BPD_transp_2"/>
    <property type="match status" value="1"/>
</dbReference>
<evidence type="ECO:0000256" key="1">
    <source>
        <dbReference type="ARBA" id="ARBA00004651"/>
    </source>
</evidence>